<dbReference type="Gene3D" id="3.20.80.10">
    <property type="entry name" value="Regulatory factor, effector binding domain"/>
    <property type="match status" value="1"/>
</dbReference>
<comment type="caution">
    <text evidence="3">The sequence shown here is derived from an EMBL/GenBank/DDBJ whole genome shotgun (WGS) entry which is preliminary data.</text>
</comment>
<dbReference type="PROSITE" id="PS50937">
    <property type="entry name" value="HTH_MERR_2"/>
    <property type="match status" value="1"/>
</dbReference>
<evidence type="ECO:0000256" key="1">
    <source>
        <dbReference type="ARBA" id="ARBA00023125"/>
    </source>
</evidence>
<organism evidence="3 4">
    <name type="scientific">Deinococcus koreensis</name>
    <dbReference type="NCBI Taxonomy" id="2054903"/>
    <lineage>
        <taxon>Bacteria</taxon>
        <taxon>Thermotogati</taxon>
        <taxon>Deinococcota</taxon>
        <taxon>Deinococci</taxon>
        <taxon>Deinococcales</taxon>
        <taxon>Deinococcaceae</taxon>
        <taxon>Deinococcus</taxon>
    </lineage>
</organism>
<dbReference type="PANTHER" id="PTHR30204">
    <property type="entry name" value="REDOX-CYCLING DRUG-SENSING TRANSCRIPTIONAL ACTIVATOR SOXR"/>
    <property type="match status" value="1"/>
</dbReference>
<dbReference type="Proteomes" id="UP000236379">
    <property type="component" value="Unassembled WGS sequence"/>
</dbReference>
<protein>
    <recommendedName>
        <fullName evidence="2">HTH merR-type domain-containing protein</fullName>
    </recommendedName>
</protein>
<feature type="domain" description="HTH merR-type" evidence="2">
    <location>
        <begin position="4"/>
        <end position="74"/>
    </location>
</feature>
<sequence length="266" mass="29765">MRPLISIGRFSELTGLSIRALRLYEEHGLLAPAIVDARTGYRFYRWHQRAVAERIHRLRELDMPLELIARCLHGELGVGAALEQHGAALQAELQQRAQTLQRVREAQTSRALPDFEVRIRRQRAWPLLSLRYQTSLSRCEADRHEGYRSLRQRAARLGTRAAGPPHAHHPPQGGFDPDDYAVVLSLPVRLAVPGSEPGVGGLIAFTRLSGDLTTLLHAYQALGDWLARSAYRRGGPSAERYLCLLRPGTSPHTEVWAPVHPVKEGL</sequence>
<dbReference type="AlphaFoldDB" id="A0A2K3UXP1"/>
<dbReference type="InterPro" id="IPR009061">
    <property type="entry name" value="DNA-bd_dom_put_sf"/>
</dbReference>
<evidence type="ECO:0000313" key="3">
    <source>
        <dbReference type="EMBL" id="PNY81294.1"/>
    </source>
</evidence>
<dbReference type="OrthoDB" id="9802944at2"/>
<dbReference type="InterPro" id="IPR047057">
    <property type="entry name" value="MerR_fam"/>
</dbReference>
<dbReference type="RefSeq" id="WP_103311737.1">
    <property type="nucleotide sequence ID" value="NZ_PPPD01000001.1"/>
</dbReference>
<dbReference type="InterPro" id="IPR000551">
    <property type="entry name" value="MerR-type_HTH_dom"/>
</dbReference>
<evidence type="ECO:0000313" key="4">
    <source>
        <dbReference type="Proteomes" id="UP000236379"/>
    </source>
</evidence>
<dbReference type="Gene3D" id="1.10.1660.10">
    <property type="match status" value="1"/>
</dbReference>
<dbReference type="GO" id="GO:0003700">
    <property type="term" value="F:DNA-binding transcription factor activity"/>
    <property type="evidence" value="ECO:0007669"/>
    <property type="project" value="InterPro"/>
</dbReference>
<dbReference type="InterPro" id="IPR011256">
    <property type="entry name" value="Reg_factor_effector_dom_sf"/>
</dbReference>
<reference evidence="3 4" key="1">
    <citation type="submission" date="2018-01" db="EMBL/GenBank/DDBJ databases">
        <title>Deinococcus koreensis sp. nov., a radiation-resistant bacterium isolated from river water.</title>
        <authorList>
            <person name="Choi A."/>
        </authorList>
    </citation>
    <scope>NUCLEOTIDE SEQUENCE [LARGE SCALE GENOMIC DNA]</scope>
    <source>
        <strain evidence="3 4">SJW1-2</strain>
    </source>
</reference>
<dbReference type="Pfam" id="PF13411">
    <property type="entry name" value="MerR_1"/>
    <property type="match status" value="1"/>
</dbReference>
<dbReference type="SUPFAM" id="SSF46955">
    <property type="entry name" value="Putative DNA-binding domain"/>
    <property type="match status" value="1"/>
</dbReference>
<gene>
    <name evidence="3" type="ORF">CVO96_07740</name>
</gene>
<dbReference type="SMART" id="SM00422">
    <property type="entry name" value="HTH_MERR"/>
    <property type="match status" value="1"/>
</dbReference>
<accession>A0A2K3UXP1</accession>
<proteinExistence type="predicted"/>
<keyword evidence="4" id="KW-1185">Reference proteome</keyword>
<dbReference type="EMBL" id="PPPD01000001">
    <property type="protein sequence ID" value="PNY81294.1"/>
    <property type="molecule type" value="Genomic_DNA"/>
</dbReference>
<dbReference type="PANTHER" id="PTHR30204:SF97">
    <property type="entry name" value="MERR FAMILY REGULATORY PROTEIN"/>
    <property type="match status" value="1"/>
</dbReference>
<dbReference type="PROSITE" id="PS00552">
    <property type="entry name" value="HTH_MERR_1"/>
    <property type="match status" value="1"/>
</dbReference>
<evidence type="ECO:0000259" key="2">
    <source>
        <dbReference type="PROSITE" id="PS50937"/>
    </source>
</evidence>
<keyword evidence="1" id="KW-0238">DNA-binding</keyword>
<dbReference type="GO" id="GO:0003677">
    <property type="term" value="F:DNA binding"/>
    <property type="evidence" value="ECO:0007669"/>
    <property type="project" value="UniProtKB-KW"/>
</dbReference>
<dbReference type="SUPFAM" id="SSF55136">
    <property type="entry name" value="Probable bacterial effector-binding domain"/>
    <property type="match status" value="1"/>
</dbReference>
<name>A0A2K3UXP1_9DEIO</name>